<organism evidence="4 5">
    <name type="scientific">Plakobranchus ocellatus</name>
    <dbReference type="NCBI Taxonomy" id="259542"/>
    <lineage>
        <taxon>Eukaryota</taxon>
        <taxon>Metazoa</taxon>
        <taxon>Spiralia</taxon>
        <taxon>Lophotrochozoa</taxon>
        <taxon>Mollusca</taxon>
        <taxon>Gastropoda</taxon>
        <taxon>Heterobranchia</taxon>
        <taxon>Euthyneura</taxon>
        <taxon>Panpulmonata</taxon>
        <taxon>Sacoglossa</taxon>
        <taxon>Placobranchoidea</taxon>
        <taxon>Plakobranchidae</taxon>
        <taxon>Plakobranchus</taxon>
    </lineage>
</organism>
<keyword evidence="2" id="KW-1133">Transmembrane helix</keyword>
<dbReference type="InterPro" id="IPR018378">
    <property type="entry name" value="C-type_lectin_CS"/>
</dbReference>
<dbReference type="SUPFAM" id="SSF56436">
    <property type="entry name" value="C-type lectin-like"/>
    <property type="match status" value="1"/>
</dbReference>
<dbReference type="Proteomes" id="UP000735302">
    <property type="component" value="Unassembled WGS sequence"/>
</dbReference>
<keyword evidence="2" id="KW-0812">Transmembrane</keyword>
<dbReference type="PROSITE" id="PS00615">
    <property type="entry name" value="C_TYPE_LECTIN_1"/>
    <property type="match status" value="1"/>
</dbReference>
<feature type="transmembrane region" description="Helical" evidence="2">
    <location>
        <begin position="12"/>
        <end position="36"/>
    </location>
</feature>
<sequence>MIILAETQNDLSGVIAADPGMFIVMTVAIMAMMIMLGETQSYLSGVIAADPSMVIMMTLAIMAMMIMLAKTQSYLSSVITAESTLNAAGQYGFFTSGNDIRTEHQFVWTDTGKARPVANLYENWHIGQPNNVGGAQDCLLLQYSRDDYSWGDVPCTDSRPFICEVSIPQ</sequence>
<dbReference type="EMBL" id="BLXT01008102">
    <property type="protein sequence ID" value="GFO45942.1"/>
    <property type="molecule type" value="Genomic_DNA"/>
</dbReference>
<dbReference type="CDD" id="cd00037">
    <property type="entry name" value="CLECT"/>
    <property type="match status" value="1"/>
</dbReference>
<keyword evidence="1" id="KW-1015">Disulfide bond</keyword>
<dbReference type="InterPro" id="IPR001304">
    <property type="entry name" value="C-type_lectin-like"/>
</dbReference>
<evidence type="ECO:0000259" key="3">
    <source>
        <dbReference type="PROSITE" id="PS50041"/>
    </source>
</evidence>
<keyword evidence="2" id="KW-0472">Membrane</keyword>
<name>A0AAV4DNU0_9GAST</name>
<evidence type="ECO:0000313" key="4">
    <source>
        <dbReference type="EMBL" id="GFO45942.1"/>
    </source>
</evidence>
<accession>A0AAV4DNU0</accession>
<protein>
    <submittedName>
        <fullName evidence="4">Mannose-binding protein c</fullName>
    </submittedName>
</protein>
<reference evidence="4 5" key="1">
    <citation type="journal article" date="2021" name="Elife">
        <title>Chloroplast acquisition without the gene transfer in kleptoplastic sea slugs, Plakobranchus ocellatus.</title>
        <authorList>
            <person name="Maeda T."/>
            <person name="Takahashi S."/>
            <person name="Yoshida T."/>
            <person name="Shimamura S."/>
            <person name="Takaki Y."/>
            <person name="Nagai Y."/>
            <person name="Toyoda A."/>
            <person name="Suzuki Y."/>
            <person name="Arimoto A."/>
            <person name="Ishii H."/>
            <person name="Satoh N."/>
            <person name="Nishiyama T."/>
            <person name="Hasebe M."/>
            <person name="Maruyama T."/>
            <person name="Minagawa J."/>
            <person name="Obokata J."/>
            <person name="Shigenobu S."/>
        </authorList>
    </citation>
    <scope>NUCLEOTIDE SEQUENCE [LARGE SCALE GENOMIC DNA]</scope>
</reference>
<dbReference type="PANTHER" id="PTHR22801:SF63">
    <property type="entry name" value="C-TYPE LECTIN DOMAIN-CONTAINING PROTEIN"/>
    <property type="match status" value="1"/>
</dbReference>
<evidence type="ECO:0000256" key="2">
    <source>
        <dbReference type="SAM" id="Phobius"/>
    </source>
</evidence>
<dbReference type="InterPro" id="IPR016187">
    <property type="entry name" value="CTDL_fold"/>
</dbReference>
<dbReference type="AlphaFoldDB" id="A0AAV4DNU0"/>
<dbReference type="InterPro" id="IPR050801">
    <property type="entry name" value="Ca-Dep_Lectins_ImmuneDev"/>
</dbReference>
<evidence type="ECO:0000313" key="5">
    <source>
        <dbReference type="Proteomes" id="UP000735302"/>
    </source>
</evidence>
<dbReference type="Gene3D" id="3.10.100.10">
    <property type="entry name" value="Mannose-Binding Protein A, subunit A"/>
    <property type="match status" value="1"/>
</dbReference>
<proteinExistence type="predicted"/>
<gene>
    <name evidence="4" type="ORF">PoB_007244700</name>
</gene>
<dbReference type="PANTHER" id="PTHR22801">
    <property type="entry name" value="LITHOSTATHINE"/>
    <property type="match status" value="1"/>
</dbReference>
<evidence type="ECO:0000256" key="1">
    <source>
        <dbReference type="ARBA" id="ARBA00023157"/>
    </source>
</evidence>
<dbReference type="InterPro" id="IPR016186">
    <property type="entry name" value="C-type_lectin-like/link_sf"/>
</dbReference>
<comment type="caution">
    <text evidence="4">The sequence shown here is derived from an EMBL/GenBank/DDBJ whole genome shotgun (WGS) entry which is preliminary data.</text>
</comment>
<feature type="domain" description="C-type lectin" evidence="3">
    <location>
        <begin position="72"/>
        <end position="164"/>
    </location>
</feature>
<dbReference type="Pfam" id="PF00059">
    <property type="entry name" value="Lectin_C"/>
    <property type="match status" value="1"/>
</dbReference>
<feature type="transmembrane region" description="Helical" evidence="2">
    <location>
        <begin position="42"/>
        <end position="69"/>
    </location>
</feature>
<keyword evidence="5" id="KW-1185">Reference proteome</keyword>
<dbReference type="PROSITE" id="PS50041">
    <property type="entry name" value="C_TYPE_LECTIN_2"/>
    <property type="match status" value="1"/>
</dbReference>